<dbReference type="PANTHER" id="PTHR35177:SF2">
    <property type="entry name" value="HYDROGENASE MATURATION FACTOR HYBG"/>
    <property type="match status" value="1"/>
</dbReference>
<proteinExistence type="inferred from homology"/>
<dbReference type="NCBIfam" id="TIGR00074">
    <property type="entry name" value="hypC_hupF"/>
    <property type="match status" value="1"/>
</dbReference>
<name>A0ABS3ZDU9_9GAMM</name>
<gene>
    <name evidence="2" type="ORF">H9C73_14190</name>
</gene>
<dbReference type="InterPro" id="IPR001109">
    <property type="entry name" value="Hydrogenase_HupF/HypC"/>
</dbReference>
<dbReference type="SUPFAM" id="SSF159127">
    <property type="entry name" value="HupF/HypC-like"/>
    <property type="match status" value="1"/>
</dbReference>
<dbReference type="EMBL" id="JACVEW010000027">
    <property type="protein sequence ID" value="MBP0049879.1"/>
    <property type="molecule type" value="Genomic_DNA"/>
</dbReference>
<dbReference type="Gene3D" id="2.30.30.140">
    <property type="match status" value="1"/>
</dbReference>
<evidence type="ECO:0000313" key="2">
    <source>
        <dbReference type="EMBL" id="MBP0049879.1"/>
    </source>
</evidence>
<sequence length="87" mass="9656">MCLGIPGEIVALETDDLAWVEISGVRRQVSLACLLDEQTRAEDLLGQWVLVHVGFAMSLIDRDEAQRTLALLQEMQQMEQESENAAG</sequence>
<dbReference type="Pfam" id="PF01455">
    <property type="entry name" value="HupF_HypC"/>
    <property type="match status" value="1"/>
</dbReference>
<organism evidence="2 3">
    <name type="scientific">Marinobacterium alkalitolerans</name>
    <dbReference type="NCBI Taxonomy" id="1542925"/>
    <lineage>
        <taxon>Bacteria</taxon>
        <taxon>Pseudomonadati</taxon>
        <taxon>Pseudomonadota</taxon>
        <taxon>Gammaproteobacteria</taxon>
        <taxon>Oceanospirillales</taxon>
        <taxon>Oceanospirillaceae</taxon>
        <taxon>Marinobacterium</taxon>
    </lineage>
</organism>
<dbReference type="PANTHER" id="PTHR35177">
    <property type="entry name" value="HYDROGENASE MATURATION FACTOR HYBG"/>
    <property type="match status" value="1"/>
</dbReference>
<dbReference type="Proteomes" id="UP000810171">
    <property type="component" value="Unassembled WGS sequence"/>
</dbReference>
<dbReference type="RefSeq" id="WP_209288564.1">
    <property type="nucleotide sequence ID" value="NZ_JACVEW010000027.1"/>
</dbReference>
<comment type="similarity">
    <text evidence="1">Belongs to the HupF/HypC family.</text>
</comment>
<comment type="caution">
    <text evidence="2">The sequence shown here is derived from an EMBL/GenBank/DDBJ whole genome shotgun (WGS) entry which is preliminary data.</text>
</comment>
<reference evidence="2 3" key="1">
    <citation type="submission" date="2020-09" db="EMBL/GenBank/DDBJ databases">
        <authorList>
            <person name="Tanuku N.R.S."/>
        </authorList>
    </citation>
    <scope>NUCLEOTIDE SEQUENCE [LARGE SCALE GENOMIC DNA]</scope>
    <source>
        <strain evidence="2 3">AK62</strain>
    </source>
</reference>
<keyword evidence="3" id="KW-1185">Reference proteome</keyword>
<evidence type="ECO:0000256" key="1">
    <source>
        <dbReference type="ARBA" id="ARBA00006018"/>
    </source>
</evidence>
<evidence type="ECO:0000313" key="3">
    <source>
        <dbReference type="Proteomes" id="UP000810171"/>
    </source>
</evidence>
<dbReference type="PRINTS" id="PR00445">
    <property type="entry name" value="HUPFHYPC"/>
</dbReference>
<accession>A0ABS3ZDU9</accession>
<protein>
    <submittedName>
        <fullName evidence="2">HypC/HybG/HupF family hydrogenase formation chaperone</fullName>
    </submittedName>
</protein>